<dbReference type="GO" id="GO:0000727">
    <property type="term" value="P:double-strand break repair via break-induced replication"/>
    <property type="evidence" value="ECO:0007669"/>
    <property type="project" value="TreeGrafter"/>
</dbReference>
<dbReference type="GO" id="GO:0042555">
    <property type="term" value="C:MCM complex"/>
    <property type="evidence" value="ECO:0007669"/>
    <property type="project" value="TreeGrafter"/>
</dbReference>
<evidence type="ECO:0000259" key="2">
    <source>
        <dbReference type="Pfam" id="PF17855"/>
    </source>
</evidence>
<dbReference type="GO" id="GO:0005634">
    <property type="term" value="C:nucleus"/>
    <property type="evidence" value="ECO:0007669"/>
    <property type="project" value="TreeGrafter"/>
</dbReference>
<accession>A0A183GQI6</accession>
<dbReference type="PANTHER" id="PTHR11630:SF42">
    <property type="entry name" value="DNA REPLICATION LICENSING FACTOR MCM5"/>
    <property type="match status" value="1"/>
</dbReference>
<reference evidence="3 4" key="1">
    <citation type="submission" date="2018-11" db="EMBL/GenBank/DDBJ databases">
        <authorList>
            <consortium name="Pathogen Informatics"/>
        </authorList>
    </citation>
    <scope>NUCLEOTIDE SEQUENCE [LARGE SCALE GENOMIC DNA]</scope>
</reference>
<dbReference type="OrthoDB" id="10036721at2759"/>
<feature type="transmembrane region" description="Helical" evidence="1">
    <location>
        <begin position="73"/>
        <end position="94"/>
    </location>
</feature>
<evidence type="ECO:0000256" key="1">
    <source>
        <dbReference type="SAM" id="Phobius"/>
    </source>
</evidence>
<keyword evidence="1" id="KW-1133">Transmembrane helix</keyword>
<keyword evidence="1" id="KW-0812">Transmembrane</keyword>
<protein>
    <submittedName>
        <fullName evidence="5">MCM_lid domain-containing protein</fullName>
    </submittedName>
</protein>
<gene>
    <name evidence="3" type="ORF">HPBE_LOCUS24955</name>
</gene>
<evidence type="ECO:0000313" key="4">
    <source>
        <dbReference type="Proteomes" id="UP000050761"/>
    </source>
</evidence>
<dbReference type="Proteomes" id="UP000050761">
    <property type="component" value="Unassembled WGS sequence"/>
</dbReference>
<dbReference type="EMBL" id="UZAH01037126">
    <property type="protein sequence ID" value="VDP48239.1"/>
    <property type="molecule type" value="Genomic_DNA"/>
</dbReference>
<dbReference type="GO" id="GO:0006270">
    <property type="term" value="P:DNA replication initiation"/>
    <property type="evidence" value="ECO:0007669"/>
    <property type="project" value="TreeGrafter"/>
</dbReference>
<keyword evidence="1" id="KW-0472">Membrane</keyword>
<evidence type="ECO:0000313" key="3">
    <source>
        <dbReference type="EMBL" id="VDP48239.1"/>
    </source>
</evidence>
<reference evidence="5" key="2">
    <citation type="submission" date="2019-09" db="UniProtKB">
        <authorList>
            <consortium name="WormBaseParasite"/>
        </authorList>
    </citation>
    <scope>IDENTIFICATION</scope>
</reference>
<feature type="transmembrane region" description="Helical" evidence="1">
    <location>
        <begin position="6"/>
        <end position="28"/>
    </location>
</feature>
<evidence type="ECO:0000313" key="5">
    <source>
        <dbReference type="WBParaSite" id="HPBE_0002495601-mRNA-1"/>
    </source>
</evidence>
<dbReference type="GO" id="GO:0003697">
    <property type="term" value="F:single-stranded DNA binding"/>
    <property type="evidence" value="ECO:0007669"/>
    <property type="project" value="TreeGrafter"/>
</dbReference>
<dbReference type="InterPro" id="IPR027417">
    <property type="entry name" value="P-loop_NTPase"/>
</dbReference>
<dbReference type="PANTHER" id="PTHR11630">
    <property type="entry name" value="DNA REPLICATION LICENSING FACTOR MCM FAMILY MEMBER"/>
    <property type="match status" value="1"/>
</dbReference>
<feature type="domain" description="MCM AAA-lid" evidence="2">
    <location>
        <begin position="116"/>
        <end position="203"/>
    </location>
</feature>
<dbReference type="InterPro" id="IPR041562">
    <property type="entry name" value="MCM_lid"/>
</dbReference>
<proteinExistence type="predicted"/>
<dbReference type="GO" id="GO:0017116">
    <property type="term" value="F:single-stranded DNA helicase activity"/>
    <property type="evidence" value="ECO:0007669"/>
    <property type="project" value="TreeGrafter"/>
</dbReference>
<accession>A0A3P8HP91</accession>
<organism evidence="4 5">
    <name type="scientific">Heligmosomoides polygyrus</name>
    <name type="common">Parasitic roundworm</name>
    <dbReference type="NCBI Taxonomy" id="6339"/>
    <lineage>
        <taxon>Eukaryota</taxon>
        <taxon>Metazoa</taxon>
        <taxon>Ecdysozoa</taxon>
        <taxon>Nematoda</taxon>
        <taxon>Chromadorea</taxon>
        <taxon>Rhabditida</taxon>
        <taxon>Rhabditina</taxon>
        <taxon>Rhabditomorpha</taxon>
        <taxon>Strongyloidea</taxon>
        <taxon>Heligmosomidae</taxon>
        <taxon>Heligmosomoides</taxon>
    </lineage>
</organism>
<dbReference type="WBParaSite" id="HPBE_0002495601-mRNA-1">
    <property type="protein sequence ID" value="HPBE_0002495601-mRNA-1"/>
    <property type="gene ID" value="HPBE_0002495601"/>
</dbReference>
<dbReference type="GO" id="GO:0043138">
    <property type="term" value="F:3'-5' DNA helicase activity"/>
    <property type="evidence" value="ECO:0007669"/>
    <property type="project" value="TreeGrafter"/>
</dbReference>
<dbReference type="Gene3D" id="3.40.50.300">
    <property type="entry name" value="P-loop containing nucleotide triphosphate hydrolases"/>
    <property type="match status" value="1"/>
</dbReference>
<dbReference type="InterPro" id="IPR031327">
    <property type="entry name" value="MCM"/>
</dbReference>
<keyword evidence="4" id="KW-1185">Reference proteome</keyword>
<dbReference type="AlphaFoldDB" id="A0A183GQI6"/>
<dbReference type="Pfam" id="PF17855">
    <property type="entry name" value="MCM_lid"/>
    <property type="match status" value="1"/>
</dbReference>
<dbReference type="GO" id="GO:0005524">
    <property type="term" value="F:ATP binding"/>
    <property type="evidence" value="ECO:0007669"/>
    <property type="project" value="InterPro"/>
</dbReference>
<name>A0A183GQI6_HELPZ</name>
<sequence length="211" mass="23951">MCSDALLLTTSPTANVACAMSSAAVVYLRRALWRNRLCTLKMEQKRISPWAKIVGKEMQSLTEVTFDSLRFRALIFLGLFTDVTIVLSDLFWILPEQSSLLAYLADLQSNEPDVRFLKKYVSYGRMHCGSRFNPLACEKLASNYVRKKNPLVHSGDNRLSKKLSKSSISITVRQLEAAIRMRESLAKMELQPFAYDKQVDEALCFSVFPPI</sequence>